<dbReference type="Gene3D" id="3.90.226.30">
    <property type="match status" value="1"/>
</dbReference>
<dbReference type="InterPro" id="IPR043166">
    <property type="entry name" value="LarA-like_C"/>
</dbReference>
<protein>
    <submittedName>
        <fullName evidence="3">Uncharacterized protein</fullName>
    </submittedName>
</protein>
<sequence length="428" mass="47155">MAYGQGELEVSLPGHVDVTTIQKLPFDRSQHSELGLVRQALEAPVNADPLGQMARGATSACIAICDITRPVPNHRFLRPIINELLIAGVPRDGITILVATGLHRRNEGDELRELIGDEWVVENIRIRNHDARVDDDHVFLGETATRQTPVGIDRTFVDADIRIVTGLVEPHFMAGYSGGRKVIAPGVAHHKTIRTFHSARFMEHPRATSCVLDGNPLHEEQLEILKMLPRAETPQGRVLAFNTVIDDQRRLVFANFGEVVESHLAAVDVMRRSAEVRVGRKFRTVVTSSAGYPLDKTYYQTVKGMVTPLDILEPGGTLIIASECSEGMGSEHYQNAQRRLLDNRDGFLPDLLAKDLADIDEWQTEQQVKSQYMARVQLYSEGLSDTDHALTGVERVDDIAAAILASVEACGDPAVAVIPEGPYVVPFA</sequence>
<comment type="caution">
    <text evidence="3">The sequence shown here is derived from an EMBL/GenBank/DDBJ whole genome shotgun (WGS) entry which is preliminary data.</text>
</comment>
<gene>
    <name evidence="3" type="ORF">CNE99_03015</name>
</gene>
<dbReference type="Proteomes" id="UP000219327">
    <property type="component" value="Unassembled WGS sequence"/>
</dbReference>
<dbReference type="Pfam" id="PF21113">
    <property type="entry name" value="LarA_C"/>
    <property type="match status" value="1"/>
</dbReference>
<feature type="domain" description="Lactate racemase C-terminal" evidence="2">
    <location>
        <begin position="284"/>
        <end position="422"/>
    </location>
</feature>
<dbReference type="Pfam" id="PF09861">
    <property type="entry name" value="Lar_N"/>
    <property type="match status" value="1"/>
</dbReference>
<evidence type="ECO:0000259" key="1">
    <source>
        <dbReference type="Pfam" id="PF09861"/>
    </source>
</evidence>
<dbReference type="AlphaFoldDB" id="A0A2A5WWS7"/>
<dbReference type="InterPro" id="IPR018657">
    <property type="entry name" value="LarA-like_N"/>
</dbReference>
<dbReference type="EMBL" id="NTKD01000009">
    <property type="protein sequence ID" value="PDH40733.1"/>
    <property type="molecule type" value="Genomic_DNA"/>
</dbReference>
<proteinExistence type="predicted"/>
<dbReference type="InterPro" id="IPR048068">
    <property type="entry name" value="LarA-like"/>
</dbReference>
<evidence type="ECO:0000259" key="2">
    <source>
        <dbReference type="Pfam" id="PF21113"/>
    </source>
</evidence>
<dbReference type="InterPro" id="IPR048520">
    <property type="entry name" value="LarA_C"/>
</dbReference>
<name>A0A2A5WWS7_9GAMM</name>
<dbReference type="NCBIfam" id="NF033504">
    <property type="entry name" value="Ni_dep_LarA"/>
    <property type="match status" value="1"/>
</dbReference>
<evidence type="ECO:0000313" key="4">
    <source>
        <dbReference type="Proteomes" id="UP000219327"/>
    </source>
</evidence>
<reference evidence="3 4" key="1">
    <citation type="submission" date="2017-08" db="EMBL/GenBank/DDBJ databases">
        <title>Fine stratification of microbial communities through a metagenomic profile of the photic zone.</title>
        <authorList>
            <person name="Haro-Moreno J.M."/>
            <person name="Lopez-Perez M."/>
            <person name="De La Torre J."/>
            <person name="Picazo A."/>
            <person name="Camacho A."/>
            <person name="Rodriguez-Valera F."/>
        </authorList>
    </citation>
    <scope>NUCLEOTIDE SEQUENCE [LARGE SCALE GENOMIC DNA]</scope>
    <source>
        <strain evidence="3">MED-G24</strain>
    </source>
</reference>
<organism evidence="3 4">
    <name type="scientific">OM182 bacterium MED-G24</name>
    <dbReference type="NCBI Taxonomy" id="1986255"/>
    <lineage>
        <taxon>Bacteria</taxon>
        <taxon>Pseudomonadati</taxon>
        <taxon>Pseudomonadota</taxon>
        <taxon>Gammaproteobacteria</taxon>
        <taxon>OMG group</taxon>
        <taxon>OM182 clade</taxon>
    </lineage>
</organism>
<dbReference type="PANTHER" id="PTHR33171:SF17">
    <property type="entry name" value="LARA-LIKE N-TERMINAL DOMAIN-CONTAINING PROTEIN"/>
    <property type="match status" value="1"/>
</dbReference>
<dbReference type="Gene3D" id="3.40.50.11440">
    <property type="match status" value="1"/>
</dbReference>
<dbReference type="GO" id="GO:0050043">
    <property type="term" value="F:lactate racemase activity"/>
    <property type="evidence" value="ECO:0007669"/>
    <property type="project" value="InterPro"/>
</dbReference>
<evidence type="ECO:0000313" key="3">
    <source>
        <dbReference type="EMBL" id="PDH40733.1"/>
    </source>
</evidence>
<dbReference type="InterPro" id="IPR047926">
    <property type="entry name" value="Ni_dep_LarA"/>
</dbReference>
<accession>A0A2A5WWS7</accession>
<feature type="domain" description="LarA-like N-terminal" evidence="1">
    <location>
        <begin position="3"/>
        <end position="208"/>
    </location>
</feature>
<dbReference type="PANTHER" id="PTHR33171">
    <property type="entry name" value="LAR_N DOMAIN-CONTAINING PROTEIN"/>
    <property type="match status" value="1"/>
</dbReference>